<dbReference type="RefSeq" id="XP_004339832.1">
    <property type="nucleotide sequence ID" value="XM_004339784.1"/>
</dbReference>
<accession>L8GX21</accession>
<proteinExistence type="predicted"/>
<keyword evidence="3" id="KW-1185">Reference proteome</keyword>
<evidence type="ECO:0000313" key="3">
    <source>
        <dbReference type="Proteomes" id="UP000011083"/>
    </source>
</evidence>
<protein>
    <submittedName>
        <fullName evidence="2">Uncharacterized protein</fullName>
    </submittedName>
</protein>
<dbReference type="GeneID" id="14918555"/>
<feature type="region of interest" description="Disordered" evidence="1">
    <location>
        <begin position="1"/>
        <end position="109"/>
    </location>
</feature>
<feature type="non-terminal residue" evidence="2">
    <location>
        <position position="1"/>
    </location>
</feature>
<dbReference type="KEGG" id="acan:ACA1_029410"/>
<name>L8GX21_ACACF</name>
<reference evidence="2 3" key="1">
    <citation type="journal article" date="2013" name="Genome Biol.">
        <title>Genome of Acanthamoeba castellanii highlights extensive lateral gene transfer and early evolution of tyrosine kinase signaling.</title>
        <authorList>
            <person name="Clarke M."/>
            <person name="Lohan A.J."/>
            <person name="Liu B."/>
            <person name="Lagkouvardos I."/>
            <person name="Roy S."/>
            <person name="Zafar N."/>
            <person name="Bertelli C."/>
            <person name="Schilde C."/>
            <person name="Kianianmomeni A."/>
            <person name="Burglin T.R."/>
            <person name="Frech C."/>
            <person name="Turcotte B."/>
            <person name="Kopec K.O."/>
            <person name="Synnott J.M."/>
            <person name="Choo C."/>
            <person name="Paponov I."/>
            <person name="Finkler A."/>
            <person name="Soon Heng Tan C."/>
            <person name="Hutchins A.P."/>
            <person name="Weinmeier T."/>
            <person name="Rattei T."/>
            <person name="Chu J.S."/>
            <person name="Gimenez G."/>
            <person name="Irimia M."/>
            <person name="Rigden D.J."/>
            <person name="Fitzpatrick D.A."/>
            <person name="Lorenzo-Morales J."/>
            <person name="Bateman A."/>
            <person name="Chiu C.H."/>
            <person name="Tang P."/>
            <person name="Hegemann P."/>
            <person name="Fromm H."/>
            <person name="Raoult D."/>
            <person name="Greub G."/>
            <person name="Miranda-Saavedra D."/>
            <person name="Chen N."/>
            <person name="Nash P."/>
            <person name="Ginger M.L."/>
            <person name="Horn M."/>
            <person name="Schaap P."/>
            <person name="Caler L."/>
            <person name="Loftus B."/>
        </authorList>
    </citation>
    <scope>NUCLEOTIDE SEQUENCE [LARGE SCALE GENOMIC DNA]</scope>
    <source>
        <strain evidence="2 3">Neff</strain>
    </source>
</reference>
<gene>
    <name evidence="2" type="ORF">ACA1_029410</name>
</gene>
<dbReference type="VEuPathDB" id="AmoebaDB:ACA1_029410"/>
<organism evidence="2 3">
    <name type="scientific">Acanthamoeba castellanii (strain ATCC 30010 / Neff)</name>
    <dbReference type="NCBI Taxonomy" id="1257118"/>
    <lineage>
        <taxon>Eukaryota</taxon>
        <taxon>Amoebozoa</taxon>
        <taxon>Discosea</taxon>
        <taxon>Longamoebia</taxon>
        <taxon>Centramoebida</taxon>
        <taxon>Acanthamoebidae</taxon>
        <taxon>Acanthamoeba</taxon>
    </lineage>
</organism>
<feature type="compositionally biased region" description="Basic and acidic residues" evidence="1">
    <location>
        <begin position="60"/>
        <end position="81"/>
    </location>
</feature>
<sequence>RRQGRGWQAGQGRGRQPHQEPEDEGGGHHAQPGRAREPHRRHAQGEVRGHGQGRRPARAGGHERPPGRTHQEEGQEGRQGQEEVQGVQVLDGDDDDHHRFDDDVRSSTRKKMMMEMMTRKCGELDQSHCCKQVPFFCSLHPRAPPYVLTMNPPFI</sequence>
<dbReference type="AlphaFoldDB" id="L8GX21"/>
<evidence type="ECO:0000256" key="1">
    <source>
        <dbReference type="SAM" id="MobiDB-lite"/>
    </source>
</evidence>
<dbReference type="EMBL" id="KB007972">
    <property type="protein sequence ID" value="ELR17819.1"/>
    <property type="molecule type" value="Genomic_DNA"/>
</dbReference>
<feature type="compositionally biased region" description="Basic and acidic residues" evidence="1">
    <location>
        <begin position="95"/>
        <end position="106"/>
    </location>
</feature>
<evidence type="ECO:0000313" key="2">
    <source>
        <dbReference type="EMBL" id="ELR17819.1"/>
    </source>
</evidence>
<feature type="non-terminal residue" evidence="2">
    <location>
        <position position="155"/>
    </location>
</feature>
<dbReference type="Proteomes" id="UP000011083">
    <property type="component" value="Unassembled WGS sequence"/>
</dbReference>